<accession>A0A368T525</accession>
<dbReference type="OrthoDB" id="9781176at2"/>
<dbReference type="SMART" id="SM01118">
    <property type="entry name" value="CYTH"/>
    <property type="match status" value="1"/>
</dbReference>
<dbReference type="Pfam" id="PF01928">
    <property type="entry name" value="CYTH"/>
    <property type="match status" value="1"/>
</dbReference>
<evidence type="ECO:0000313" key="3">
    <source>
        <dbReference type="Proteomes" id="UP000253318"/>
    </source>
</evidence>
<dbReference type="InterPro" id="IPR023577">
    <property type="entry name" value="CYTH_domain"/>
</dbReference>
<dbReference type="NCBIfam" id="TIGR00318">
    <property type="entry name" value="cyaB"/>
    <property type="match status" value="1"/>
</dbReference>
<gene>
    <name evidence="2" type="primary">cyaB</name>
    <name evidence="2" type="ORF">DEF24_12825</name>
</gene>
<name>A0A368T525_9ACTN</name>
<dbReference type="InterPro" id="IPR033469">
    <property type="entry name" value="CYTH-like_dom_sf"/>
</dbReference>
<dbReference type="Proteomes" id="UP000253318">
    <property type="component" value="Unassembled WGS sequence"/>
</dbReference>
<dbReference type="CDD" id="cd07890">
    <property type="entry name" value="CYTH-like_AC_IV-like"/>
    <property type="match status" value="1"/>
</dbReference>
<dbReference type="RefSeq" id="WP_114398991.1">
    <property type="nucleotide sequence ID" value="NZ_QEIM01000100.1"/>
</dbReference>
<dbReference type="PROSITE" id="PS51707">
    <property type="entry name" value="CYTH"/>
    <property type="match status" value="1"/>
</dbReference>
<keyword evidence="3" id="KW-1185">Reference proteome</keyword>
<reference evidence="2 3" key="1">
    <citation type="submission" date="2018-04" db="EMBL/GenBank/DDBJ databases">
        <title>Novel actinobacteria from marine sediment.</title>
        <authorList>
            <person name="Ng Z.Y."/>
            <person name="Tan G.Y.A."/>
        </authorList>
    </citation>
    <scope>NUCLEOTIDE SEQUENCE [LARGE SCALE GENOMIC DNA]</scope>
    <source>
        <strain evidence="2 3">TPS81</strain>
    </source>
</reference>
<evidence type="ECO:0000259" key="1">
    <source>
        <dbReference type="PROSITE" id="PS51707"/>
    </source>
</evidence>
<protein>
    <submittedName>
        <fullName evidence="2">Class IV adenylate cyclase</fullName>
    </submittedName>
</protein>
<comment type="caution">
    <text evidence="2">The sequence shown here is derived from an EMBL/GenBank/DDBJ whole genome shotgun (WGS) entry which is preliminary data.</text>
</comment>
<feature type="domain" description="CYTH" evidence="1">
    <location>
        <begin position="3"/>
        <end position="187"/>
    </location>
</feature>
<evidence type="ECO:0000313" key="2">
    <source>
        <dbReference type="EMBL" id="RCV58624.1"/>
    </source>
</evidence>
<dbReference type="PANTHER" id="PTHR21028:SF2">
    <property type="entry name" value="CYTH DOMAIN-CONTAINING PROTEIN"/>
    <property type="match status" value="1"/>
</dbReference>
<dbReference type="AlphaFoldDB" id="A0A368T525"/>
<dbReference type="SUPFAM" id="SSF55154">
    <property type="entry name" value="CYTH-like phosphatases"/>
    <property type="match status" value="1"/>
</dbReference>
<dbReference type="Gene3D" id="2.40.320.10">
    <property type="entry name" value="Hypothetical Protein Pfu-838710-001"/>
    <property type="match status" value="1"/>
</dbReference>
<sequence>MHAIEVERKRRLPGTETGAVAARLAALGFHRKGAFVEVDTYYSRPDADYLETVECLRVRQRDGFAEITYKPASTSATHRRDGIIAKPETNVILADAHQAEAANQLLAVVGMTPLARVEKSRTLYRHPDRDDVTISLDAITDVGVFVETEVIATDTIEAATCLEDLERQLGFTILPVVSSPYRDLVLQHASHVPSSTVPGVLPSA</sequence>
<dbReference type="EMBL" id="QEIN01000088">
    <property type="protein sequence ID" value="RCV58624.1"/>
    <property type="molecule type" value="Genomic_DNA"/>
</dbReference>
<dbReference type="InterPro" id="IPR008173">
    <property type="entry name" value="Adenylyl_cyclase_CyaB"/>
</dbReference>
<proteinExistence type="predicted"/>
<organism evidence="2 3">
    <name type="scientific">Marinitenerispora sediminis</name>
    <dbReference type="NCBI Taxonomy" id="1931232"/>
    <lineage>
        <taxon>Bacteria</taxon>
        <taxon>Bacillati</taxon>
        <taxon>Actinomycetota</taxon>
        <taxon>Actinomycetes</taxon>
        <taxon>Streptosporangiales</taxon>
        <taxon>Nocardiopsidaceae</taxon>
        <taxon>Marinitenerispora</taxon>
    </lineage>
</organism>
<dbReference type="PANTHER" id="PTHR21028">
    <property type="entry name" value="SI:CH211-156B7.4"/>
    <property type="match status" value="1"/>
</dbReference>